<organism evidence="1 2">
    <name type="scientific">Rhizoctonia solani</name>
    <dbReference type="NCBI Taxonomy" id="456999"/>
    <lineage>
        <taxon>Eukaryota</taxon>
        <taxon>Fungi</taxon>
        <taxon>Dikarya</taxon>
        <taxon>Basidiomycota</taxon>
        <taxon>Agaricomycotina</taxon>
        <taxon>Agaricomycetes</taxon>
        <taxon>Cantharellales</taxon>
        <taxon>Ceratobasidiaceae</taxon>
        <taxon>Rhizoctonia</taxon>
    </lineage>
</organism>
<evidence type="ECO:0000313" key="2">
    <source>
        <dbReference type="Proteomes" id="UP000663843"/>
    </source>
</evidence>
<gene>
    <name evidence="1" type="ORF">RDB_LOCUS31290</name>
</gene>
<reference evidence="1" key="1">
    <citation type="submission" date="2021-01" db="EMBL/GenBank/DDBJ databases">
        <authorList>
            <person name="Kaushik A."/>
        </authorList>
    </citation>
    <scope>NUCLEOTIDE SEQUENCE</scope>
    <source>
        <strain evidence="1">AG2-2IIIB</strain>
    </source>
</reference>
<sequence>MGNSDGSVLGSVHESSPSQRLTRTTVLPIELLISILEFSLISCSWSSRATQIGLVLSINRTIYTSVARSAYSTVVLNNVSSVELFLRTVESSSYLAGLVINLWIATPRLNPLDTTREIEAKINTILSKAGALERVAVPHEYIPRTGFPRVKHLSTSNDLFPRTVPVLDSLEGLHMYGLPRRNCVNTIITRFPQVRDLKIDVFSSPETDPEVSVLCAKMVLLFRNRLKNMATLKLSTNARIIEMLKMGFKKTLEEDARVHLQERSRGKEGIPTGRSFQDTWLVEHGQWRD</sequence>
<dbReference type="AlphaFoldDB" id="A0A8H2WPW1"/>
<comment type="caution">
    <text evidence="1">The sequence shown here is derived from an EMBL/GenBank/DDBJ whole genome shotgun (WGS) entry which is preliminary data.</text>
</comment>
<dbReference type="EMBL" id="CAJMWT010001326">
    <property type="protein sequence ID" value="CAE6392436.1"/>
    <property type="molecule type" value="Genomic_DNA"/>
</dbReference>
<evidence type="ECO:0000313" key="1">
    <source>
        <dbReference type="EMBL" id="CAE6392436.1"/>
    </source>
</evidence>
<accession>A0A8H2WPW1</accession>
<dbReference type="Proteomes" id="UP000663843">
    <property type="component" value="Unassembled WGS sequence"/>
</dbReference>
<name>A0A8H2WPW1_9AGAM</name>
<proteinExistence type="predicted"/>
<protein>
    <submittedName>
        <fullName evidence="1">Uncharacterized protein</fullName>
    </submittedName>
</protein>